<dbReference type="EMBL" id="HACA01000555">
    <property type="protein sequence ID" value="CDW17916.1"/>
    <property type="molecule type" value="Transcribed_RNA"/>
</dbReference>
<evidence type="ECO:0000256" key="16">
    <source>
        <dbReference type="SAM" id="Phobius"/>
    </source>
</evidence>
<dbReference type="SUPFAM" id="SSF48264">
    <property type="entry name" value="Cytochrome P450"/>
    <property type="match status" value="1"/>
</dbReference>
<dbReference type="KEGG" id="lsm:121125895"/>
<keyword evidence="13 16" id="KW-0472">Membrane</keyword>
<evidence type="ECO:0000256" key="11">
    <source>
        <dbReference type="ARBA" id="ARBA00023004"/>
    </source>
</evidence>
<reference evidence="18" key="2">
    <citation type="submission" date="2019-10" db="EMBL/GenBank/DDBJ databases">
        <title>Genome-wide survey of cytochrome P450 genes in the aquaculture parasite Lepeophtheirus salmonis (Kroyer 1837) (salmon louse).</title>
        <authorList>
            <person name="Humble J.L."/>
            <person name="Carmona-Antonanzas G."/>
            <person name="McNair C.M."/>
            <person name="Nelson D.R."/>
            <person name="Bassett D.I."/>
            <person name="Egholm I."/>
            <person name="Bron J.E."/>
            <person name="Bekaert M."/>
            <person name="Sturm A."/>
        </authorList>
    </citation>
    <scope>NUCLEOTIDE SEQUENCE</scope>
</reference>
<evidence type="ECO:0000256" key="13">
    <source>
        <dbReference type="ARBA" id="ARBA00023136"/>
    </source>
</evidence>
<keyword evidence="9" id="KW-0492">Microsome</keyword>
<evidence type="ECO:0000256" key="3">
    <source>
        <dbReference type="ARBA" id="ARBA00004174"/>
    </source>
</evidence>
<keyword evidence="10 15" id="KW-0560">Oxidoreductase</keyword>
<evidence type="ECO:0000313" key="18">
    <source>
        <dbReference type="EMBL" id="QGA72955.1"/>
    </source>
</evidence>
<dbReference type="InterPro" id="IPR017972">
    <property type="entry name" value="Cyt_P450_CS"/>
</dbReference>
<dbReference type="AlphaFoldDB" id="A0A0K2SXB5"/>
<keyword evidence="11 14" id="KW-0408">Iron</keyword>
<keyword evidence="7 14" id="KW-0479">Metal-binding</keyword>
<evidence type="ECO:0000256" key="14">
    <source>
        <dbReference type="PIRSR" id="PIRSR602401-1"/>
    </source>
</evidence>
<dbReference type="InterPro" id="IPR002401">
    <property type="entry name" value="Cyt_P450_E_grp-I"/>
</dbReference>
<keyword evidence="16" id="KW-0812">Transmembrane</keyword>
<evidence type="ECO:0000313" key="17">
    <source>
        <dbReference type="EMBL" id="CDW17916.1"/>
    </source>
</evidence>
<evidence type="ECO:0000256" key="6">
    <source>
        <dbReference type="ARBA" id="ARBA00022617"/>
    </source>
</evidence>
<evidence type="ECO:0000256" key="2">
    <source>
        <dbReference type="ARBA" id="ARBA00003690"/>
    </source>
</evidence>
<dbReference type="GO" id="GO:0006082">
    <property type="term" value="P:organic acid metabolic process"/>
    <property type="evidence" value="ECO:0007669"/>
    <property type="project" value="TreeGrafter"/>
</dbReference>
<organism evidence="17">
    <name type="scientific">Lepeophtheirus salmonis</name>
    <name type="common">Salmon louse</name>
    <name type="synonym">Caligus salmonis</name>
    <dbReference type="NCBI Taxonomy" id="72036"/>
    <lineage>
        <taxon>Eukaryota</taxon>
        <taxon>Metazoa</taxon>
        <taxon>Ecdysozoa</taxon>
        <taxon>Arthropoda</taxon>
        <taxon>Crustacea</taxon>
        <taxon>Multicrustacea</taxon>
        <taxon>Hexanauplia</taxon>
        <taxon>Copepoda</taxon>
        <taxon>Siphonostomatoida</taxon>
        <taxon>Caligidae</taxon>
        <taxon>Lepeophtheirus</taxon>
    </lineage>
</organism>
<protein>
    <submittedName>
        <fullName evidence="17">Cytochrome P450 2J2like [Sarcophilus harrisii]</fullName>
    </submittedName>
    <submittedName>
        <fullName evidence="18">Cytochrome P450 3041E2</fullName>
    </submittedName>
</protein>
<sequence>MFLITFGVLFIIITCYIVQYYWNKRHLPPGLPSLPLLGSIPFLQCQGLMGILDPSLMLKYGKLYTIDVIWNRIIVINDFSLAKNLFNRDDMSGRIQMYYETYVKGYNGIAYGIASSEGILWQNQRRFSLMKLKNLGFGKKSIEIIIYEQIINLFEMIETQKDSFNDLFIKDIFTIPVVNVLWKIVASKSYDWRNSGERKVLAAVNEVFGAAYETNFFLEKFRHFLPYDIADKSTLKLRQIMEELIDEHTQNLDENSPNDFMDVYLIEMKKNVDSTFSKKQLASLCIDLFLAGAETTNTTLVWALLYMSLYEGVQEKCAEEINSVLGSRMPQEEDMKNLPYTIATLNEIQRLCNTAPASLPHKNLKDIKIGDYVVPKGTLFLANLIGFHHDPNIFENPQQFNPDRWLHYKSCPQQFVPFGFGKRICMGVSLAKKELYYFFVMLIKMFIIRVPLYHKRPDPNETNVSLTKSPSPFYVNITKRDV</sequence>
<evidence type="ECO:0000256" key="5">
    <source>
        <dbReference type="ARBA" id="ARBA00010617"/>
    </source>
</evidence>
<feature type="binding site" description="axial binding residue" evidence="14">
    <location>
        <position position="425"/>
    </location>
    <ligand>
        <name>heme</name>
        <dbReference type="ChEBI" id="CHEBI:30413"/>
    </ligand>
    <ligandPart>
        <name>Fe</name>
        <dbReference type="ChEBI" id="CHEBI:18248"/>
    </ligandPart>
</feature>
<dbReference type="PRINTS" id="PR00463">
    <property type="entry name" value="EP450I"/>
</dbReference>
<evidence type="ECO:0000256" key="7">
    <source>
        <dbReference type="ARBA" id="ARBA00022723"/>
    </source>
</evidence>
<evidence type="ECO:0000256" key="9">
    <source>
        <dbReference type="ARBA" id="ARBA00022848"/>
    </source>
</evidence>
<comment type="function">
    <text evidence="2">May be involved in the metabolism of insect hormones and in the breakdown of synthetic insecticides.</text>
</comment>
<evidence type="ECO:0000256" key="8">
    <source>
        <dbReference type="ARBA" id="ARBA00022824"/>
    </source>
</evidence>
<evidence type="ECO:0000256" key="10">
    <source>
        <dbReference type="ARBA" id="ARBA00023002"/>
    </source>
</evidence>
<comment type="subcellular location">
    <subcellularLocation>
        <location evidence="4">Endoplasmic reticulum membrane</location>
        <topology evidence="4">Peripheral membrane protein</topology>
    </subcellularLocation>
    <subcellularLocation>
        <location evidence="3">Microsome membrane</location>
        <topology evidence="3">Peripheral membrane protein</topology>
    </subcellularLocation>
</comment>
<feature type="transmembrane region" description="Helical" evidence="16">
    <location>
        <begin position="6"/>
        <end position="22"/>
    </location>
</feature>
<dbReference type="InterPro" id="IPR050182">
    <property type="entry name" value="Cytochrome_P450_fam2"/>
</dbReference>
<dbReference type="GO" id="GO:0016712">
    <property type="term" value="F:oxidoreductase activity, acting on paired donors, with incorporation or reduction of molecular oxygen, reduced flavin or flavoprotein as one donor, and incorporation of one atom of oxygen"/>
    <property type="evidence" value="ECO:0007669"/>
    <property type="project" value="TreeGrafter"/>
</dbReference>
<keyword evidence="16" id="KW-1133">Transmembrane helix</keyword>
<evidence type="ECO:0000256" key="1">
    <source>
        <dbReference type="ARBA" id="ARBA00001971"/>
    </source>
</evidence>
<evidence type="ECO:0000256" key="15">
    <source>
        <dbReference type="RuleBase" id="RU000461"/>
    </source>
</evidence>
<dbReference type="OrthoDB" id="3934656at2759"/>
<dbReference type="InterPro" id="IPR001128">
    <property type="entry name" value="Cyt_P450"/>
</dbReference>
<proteinExistence type="evidence at transcript level"/>
<accession>A0A0K2SXB5</accession>
<keyword evidence="12 15" id="KW-0503">Monooxygenase</keyword>
<dbReference type="PROSITE" id="PS00086">
    <property type="entry name" value="CYTOCHROME_P450"/>
    <property type="match status" value="1"/>
</dbReference>
<evidence type="ECO:0000256" key="4">
    <source>
        <dbReference type="ARBA" id="ARBA00004406"/>
    </source>
</evidence>
<name>A0A0K2SXB5_LEPSM</name>
<dbReference type="PRINTS" id="PR00385">
    <property type="entry name" value="P450"/>
</dbReference>
<comment type="similarity">
    <text evidence="5 15">Belongs to the cytochrome P450 family.</text>
</comment>
<dbReference type="PANTHER" id="PTHR24300:SF403">
    <property type="entry name" value="CYTOCHROME P450 306A1"/>
    <property type="match status" value="1"/>
</dbReference>
<keyword evidence="6 14" id="KW-0349">Heme</keyword>
<dbReference type="GO" id="GO:0005506">
    <property type="term" value="F:iron ion binding"/>
    <property type="evidence" value="ECO:0007669"/>
    <property type="project" value="InterPro"/>
</dbReference>
<dbReference type="EMBL" id="MN551203">
    <property type="protein sequence ID" value="QGA72955.1"/>
    <property type="molecule type" value="mRNA"/>
</dbReference>
<comment type="cofactor">
    <cofactor evidence="1 14">
        <name>heme</name>
        <dbReference type="ChEBI" id="CHEBI:30413"/>
    </cofactor>
</comment>
<gene>
    <name evidence="18" type="primary">CYP3041E2</name>
</gene>
<dbReference type="PANTHER" id="PTHR24300">
    <property type="entry name" value="CYTOCHROME P450 508A4-RELATED"/>
    <property type="match status" value="1"/>
</dbReference>
<keyword evidence="8" id="KW-0256">Endoplasmic reticulum</keyword>
<reference evidence="17" key="1">
    <citation type="submission" date="2014-05" db="EMBL/GenBank/DDBJ databases">
        <authorList>
            <person name="Chronopoulou M."/>
        </authorList>
    </citation>
    <scope>NUCLEOTIDE SEQUENCE</scope>
    <source>
        <tissue evidence="17">Whole organism</tissue>
    </source>
</reference>
<dbReference type="InterPro" id="IPR036396">
    <property type="entry name" value="Cyt_P450_sf"/>
</dbReference>
<dbReference type="FunFam" id="1.10.630.10:FF:000238">
    <property type="entry name" value="Cytochrome P450 2A6"/>
    <property type="match status" value="1"/>
</dbReference>
<dbReference type="GO" id="GO:0020037">
    <property type="term" value="F:heme binding"/>
    <property type="evidence" value="ECO:0007669"/>
    <property type="project" value="InterPro"/>
</dbReference>
<dbReference type="Pfam" id="PF00067">
    <property type="entry name" value="p450"/>
    <property type="match status" value="1"/>
</dbReference>
<dbReference type="GO" id="GO:0006805">
    <property type="term" value="P:xenobiotic metabolic process"/>
    <property type="evidence" value="ECO:0007669"/>
    <property type="project" value="TreeGrafter"/>
</dbReference>
<dbReference type="GO" id="GO:0005789">
    <property type="term" value="C:endoplasmic reticulum membrane"/>
    <property type="evidence" value="ECO:0007669"/>
    <property type="project" value="UniProtKB-SubCell"/>
</dbReference>
<evidence type="ECO:0000256" key="12">
    <source>
        <dbReference type="ARBA" id="ARBA00023033"/>
    </source>
</evidence>
<dbReference type="Gene3D" id="1.10.630.10">
    <property type="entry name" value="Cytochrome P450"/>
    <property type="match status" value="1"/>
</dbReference>
<accession>A0A5Q0TY68</accession>
<dbReference type="GO" id="GO:0008395">
    <property type="term" value="F:steroid hydroxylase activity"/>
    <property type="evidence" value="ECO:0007669"/>
    <property type="project" value="TreeGrafter"/>
</dbReference>